<keyword evidence="1" id="KW-0732">Signal</keyword>
<dbReference type="PANTHER" id="PTHR34387:SF1">
    <property type="entry name" value="PERIPLASMIC IMMUNOGENIC PROTEIN"/>
    <property type="match status" value="1"/>
</dbReference>
<keyword evidence="3" id="KW-1185">Reference proteome</keyword>
<dbReference type="Gene3D" id="3.30.110.170">
    <property type="entry name" value="Protein of unknown function (DUF541), domain 1"/>
    <property type="match status" value="1"/>
</dbReference>
<dbReference type="Pfam" id="PF04402">
    <property type="entry name" value="SIMPL"/>
    <property type="match status" value="1"/>
</dbReference>
<feature type="chain" id="PRO_5045586731" description="SIMPL domain-containing protein" evidence="1">
    <location>
        <begin position="19"/>
        <end position="233"/>
    </location>
</feature>
<feature type="signal peptide" evidence="1">
    <location>
        <begin position="1"/>
        <end position="18"/>
    </location>
</feature>
<gene>
    <name evidence="2" type="ORF">T190115A13A_140103</name>
</gene>
<dbReference type="InterPro" id="IPR052022">
    <property type="entry name" value="26kDa_periplasmic_antigen"/>
</dbReference>
<evidence type="ECO:0000256" key="1">
    <source>
        <dbReference type="SAM" id="SignalP"/>
    </source>
</evidence>
<protein>
    <recommendedName>
        <fullName evidence="4">SIMPL domain-containing protein</fullName>
    </recommendedName>
</protein>
<dbReference type="RefSeq" id="WP_348737203.1">
    <property type="nucleotide sequence ID" value="NZ_CAXJRC010000005.1"/>
</dbReference>
<dbReference type="InterPro" id="IPR007497">
    <property type="entry name" value="SIMPL/DUF541"/>
</dbReference>
<evidence type="ECO:0008006" key="4">
    <source>
        <dbReference type="Google" id="ProtNLM"/>
    </source>
</evidence>
<evidence type="ECO:0000313" key="2">
    <source>
        <dbReference type="EMBL" id="CAL2105336.1"/>
    </source>
</evidence>
<proteinExistence type="predicted"/>
<dbReference type="PANTHER" id="PTHR34387">
    <property type="entry name" value="SLR1258 PROTEIN"/>
    <property type="match status" value="1"/>
</dbReference>
<name>A0ABM9PI95_9FLAO</name>
<dbReference type="EMBL" id="CAXJRC010000005">
    <property type="protein sequence ID" value="CAL2105336.1"/>
    <property type="molecule type" value="Genomic_DNA"/>
</dbReference>
<sequence>MKNLYFLLFILLSGNLFSQINKEPNPYIDVNGKAEMEIVPNLVHIDVCLQERMENGEKLTLKKIENSLKNELNVIGISEKELYISDINSIVAKTSWWKTERFSVGKYLLKVKQIDKLQEVFKVFEKLKITDASIIKATHSNLADYRKKNRINAIKAAKEKADYLLNAINAKTGKPIKVNEMEQNFQDFAQINYVGNSNLYSSRISKIKSFEKGTIQFENIKLISTIHVVFEIK</sequence>
<comment type="caution">
    <text evidence="2">The sequence shown here is derived from an EMBL/GenBank/DDBJ whole genome shotgun (WGS) entry which is preliminary data.</text>
</comment>
<organism evidence="2 3">
    <name type="scientific">Tenacibaculum vairaonense</name>
    <dbReference type="NCBI Taxonomy" id="3137860"/>
    <lineage>
        <taxon>Bacteria</taxon>
        <taxon>Pseudomonadati</taxon>
        <taxon>Bacteroidota</taxon>
        <taxon>Flavobacteriia</taxon>
        <taxon>Flavobacteriales</taxon>
        <taxon>Flavobacteriaceae</taxon>
        <taxon>Tenacibaculum</taxon>
    </lineage>
</organism>
<dbReference type="Proteomes" id="UP001497602">
    <property type="component" value="Unassembled WGS sequence"/>
</dbReference>
<evidence type="ECO:0000313" key="3">
    <source>
        <dbReference type="Proteomes" id="UP001497602"/>
    </source>
</evidence>
<accession>A0ABM9PI95</accession>
<reference evidence="2 3" key="1">
    <citation type="submission" date="2024-05" db="EMBL/GenBank/DDBJ databases">
        <authorList>
            <person name="Duchaud E."/>
        </authorList>
    </citation>
    <scope>NUCLEOTIDE SEQUENCE [LARGE SCALE GENOMIC DNA]</scope>
    <source>
        <strain evidence="2">Ena-SAMPLE-TAB-13-05-2024-13:56:06:370-140305</strain>
    </source>
</reference>